<dbReference type="Proteomes" id="UP000663865">
    <property type="component" value="Unassembled WGS sequence"/>
</dbReference>
<evidence type="ECO:0000313" key="2">
    <source>
        <dbReference type="Proteomes" id="UP000663865"/>
    </source>
</evidence>
<protein>
    <submittedName>
        <fullName evidence="1">Uncharacterized protein</fullName>
    </submittedName>
</protein>
<gene>
    <name evidence="1" type="ORF">KIK155_LOCUS301</name>
</gene>
<dbReference type="AlphaFoldDB" id="A0A817TP68"/>
<dbReference type="InterPro" id="IPR012337">
    <property type="entry name" value="RNaseH-like_sf"/>
</dbReference>
<dbReference type="PANTHER" id="PTHR46880:SF5">
    <property type="entry name" value="DUF4371 DOMAIN-CONTAINING PROTEIN"/>
    <property type="match status" value="1"/>
</dbReference>
<sequence>MTEPTNADKSSSQRLLAVNINIDNFQNQEELVIIDEVETEIILNISNENRALMSTNMAMDHDYDMATIDAATVNVHSPNKSSKEMTSHYLPAWEKQILSFYKTYTFDIFNVRREKLVCWLYNKKDKKENDSLGCKLCEKYQKTFNSNGKMNLWCTIGYKIIKLSKIKEDKENEVHKQAQELELQTASHAQPTWITTQIKERNRHEVAIQNVILSAVYVCQQDQSLNSFEKLSEIGGVCYRNDNVALEFLRHVASYLHEEILEKIKNSPSISWMLDESTSRTVEKKLDNLYGDGSADNIVKCIESLWRADDLDPGKTCWFATDNAATFTGINNGVIAKLKRDFGLDFVELNACTAHSFALVGNQAGFTKHDNEEKPRKRELICKLEGILGKIYQHFGSSATRTFKLKCWQNFLEIPELKFKRLFQIRWTAIRDSIKPIMLNIVPGNQALLATLQESKFDKRLTNNDRQTSADLLTLILDDEFLFMIHFHYDLHECILGDLTKILQNDDLPYFTFMNILNEKKLF</sequence>
<evidence type="ECO:0000313" key="1">
    <source>
        <dbReference type="EMBL" id="CAF3319082.1"/>
    </source>
</evidence>
<organism evidence="1 2">
    <name type="scientific">Rotaria socialis</name>
    <dbReference type="NCBI Taxonomy" id="392032"/>
    <lineage>
        <taxon>Eukaryota</taxon>
        <taxon>Metazoa</taxon>
        <taxon>Spiralia</taxon>
        <taxon>Gnathifera</taxon>
        <taxon>Rotifera</taxon>
        <taxon>Eurotatoria</taxon>
        <taxon>Bdelloidea</taxon>
        <taxon>Philodinida</taxon>
        <taxon>Philodinidae</taxon>
        <taxon>Rotaria</taxon>
    </lineage>
</organism>
<reference evidence="1" key="1">
    <citation type="submission" date="2021-02" db="EMBL/GenBank/DDBJ databases">
        <authorList>
            <person name="Nowell W R."/>
        </authorList>
    </citation>
    <scope>NUCLEOTIDE SEQUENCE</scope>
</reference>
<comment type="caution">
    <text evidence="1">The sequence shown here is derived from an EMBL/GenBank/DDBJ whole genome shotgun (WGS) entry which is preliminary data.</text>
</comment>
<proteinExistence type="predicted"/>
<dbReference type="SUPFAM" id="SSF53098">
    <property type="entry name" value="Ribonuclease H-like"/>
    <property type="match status" value="1"/>
</dbReference>
<dbReference type="PANTHER" id="PTHR46880">
    <property type="entry name" value="RAS-ASSOCIATING DOMAIN-CONTAINING PROTEIN"/>
    <property type="match status" value="1"/>
</dbReference>
<dbReference type="EMBL" id="CAJNYV010000008">
    <property type="protein sequence ID" value="CAF3319082.1"/>
    <property type="molecule type" value="Genomic_DNA"/>
</dbReference>
<name>A0A817TP68_9BILA</name>
<accession>A0A817TP68</accession>